<evidence type="ECO:0000313" key="5">
    <source>
        <dbReference type="EMBL" id="KAK3887109.1"/>
    </source>
</evidence>
<dbReference type="GO" id="GO:0005230">
    <property type="term" value="F:extracellular ligand-gated monoatomic ion channel activity"/>
    <property type="evidence" value="ECO:0007669"/>
    <property type="project" value="InterPro"/>
</dbReference>
<feature type="domain" description="Neurotransmitter-gated ion-channel ligand-binding" evidence="3">
    <location>
        <begin position="50"/>
        <end position="85"/>
    </location>
</feature>
<dbReference type="EMBL" id="JAWQEG010000671">
    <property type="protein sequence ID" value="KAK3886783.1"/>
    <property type="molecule type" value="Genomic_DNA"/>
</dbReference>
<dbReference type="InterPro" id="IPR036734">
    <property type="entry name" value="Neur_chan_lig-bd_sf"/>
</dbReference>
<dbReference type="InterPro" id="IPR006202">
    <property type="entry name" value="Neur_chan_lig-bd"/>
</dbReference>
<evidence type="ECO:0000313" key="6">
    <source>
        <dbReference type="Proteomes" id="UP001286313"/>
    </source>
</evidence>
<dbReference type="GO" id="GO:0016020">
    <property type="term" value="C:membrane"/>
    <property type="evidence" value="ECO:0007669"/>
    <property type="project" value="UniProtKB-SubCell"/>
</dbReference>
<dbReference type="PROSITE" id="PS00236">
    <property type="entry name" value="NEUROTR_ION_CHANNEL"/>
    <property type="match status" value="1"/>
</dbReference>
<gene>
    <name evidence="5" type="ORF">Pcinc_008796</name>
    <name evidence="4" type="ORF">Pcinc_009103</name>
</gene>
<dbReference type="InterPro" id="IPR018000">
    <property type="entry name" value="Neurotransmitter_ion_chnl_CS"/>
</dbReference>
<organism evidence="4 6">
    <name type="scientific">Petrolisthes cinctipes</name>
    <name type="common">Flat porcelain crab</name>
    <dbReference type="NCBI Taxonomy" id="88211"/>
    <lineage>
        <taxon>Eukaryota</taxon>
        <taxon>Metazoa</taxon>
        <taxon>Ecdysozoa</taxon>
        <taxon>Arthropoda</taxon>
        <taxon>Crustacea</taxon>
        <taxon>Multicrustacea</taxon>
        <taxon>Malacostraca</taxon>
        <taxon>Eumalacostraca</taxon>
        <taxon>Eucarida</taxon>
        <taxon>Decapoda</taxon>
        <taxon>Pleocyemata</taxon>
        <taxon>Anomura</taxon>
        <taxon>Galatheoidea</taxon>
        <taxon>Porcellanidae</taxon>
        <taxon>Petrolisthes</taxon>
    </lineage>
</organism>
<evidence type="ECO:0000256" key="1">
    <source>
        <dbReference type="ARBA" id="ARBA00004370"/>
    </source>
</evidence>
<evidence type="ECO:0000256" key="2">
    <source>
        <dbReference type="ARBA" id="ARBA00023136"/>
    </source>
</evidence>
<dbReference type="EMBL" id="JAWQEG010000652">
    <property type="protein sequence ID" value="KAK3887109.1"/>
    <property type="molecule type" value="Genomic_DNA"/>
</dbReference>
<sequence length="100" mass="11524">MEPDIEPTPLAFDSEIRVYDHCLSRFSICVLFTASTKIHVILADDVYNGEDNSVVMQEKQIISFRCHLDLQLYPFDTQRCSIIIGVKDLYMKYGMMIKVG</sequence>
<keyword evidence="6" id="KW-1185">Reference proteome</keyword>
<comment type="subcellular location">
    <subcellularLocation>
        <location evidence="1">Membrane</location>
    </subcellularLocation>
</comment>
<evidence type="ECO:0000259" key="3">
    <source>
        <dbReference type="Pfam" id="PF02931"/>
    </source>
</evidence>
<evidence type="ECO:0000313" key="4">
    <source>
        <dbReference type="EMBL" id="KAK3886783.1"/>
    </source>
</evidence>
<proteinExistence type="predicted"/>
<comment type="caution">
    <text evidence="4">The sequence shown here is derived from an EMBL/GenBank/DDBJ whole genome shotgun (WGS) entry which is preliminary data.</text>
</comment>
<accession>A0AAE1G5C6</accession>
<protein>
    <recommendedName>
        <fullName evidence="3">Neurotransmitter-gated ion-channel ligand-binding domain-containing protein</fullName>
    </recommendedName>
</protein>
<dbReference type="Gene3D" id="2.70.170.10">
    <property type="entry name" value="Neurotransmitter-gated ion-channel ligand-binding domain"/>
    <property type="match status" value="1"/>
</dbReference>
<dbReference type="Proteomes" id="UP001286313">
    <property type="component" value="Unassembled WGS sequence"/>
</dbReference>
<dbReference type="Pfam" id="PF02931">
    <property type="entry name" value="Neur_chan_LBD"/>
    <property type="match status" value="1"/>
</dbReference>
<name>A0AAE1G5C6_PETCI</name>
<keyword evidence="2" id="KW-0472">Membrane</keyword>
<reference evidence="4" key="1">
    <citation type="submission" date="2023-10" db="EMBL/GenBank/DDBJ databases">
        <title>Genome assemblies of two species of porcelain crab, Petrolisthes cinctipes and Petrolisthes manimaculis (Anomura: Porcellanidae).</title>
        <authorList>
            <person name="Angst P."/>
        </authorList>
    </citation>
    <scope>NUCLEOTIDE SEQUENCE</scope>
    <source>
        <strain evidence="4">PB745_01</strain>
        <tissue evidence="4">Gill</tissue>
    </source>
</reference>
<dbReference type="SUPFAM" id="SSF63712">
    <property type="entry name" value="Nicotinic receptor ligand binding domain-like"/>
    <property type="match status" value="1"/>
</dbReference>
<dbReference type="AlphaFoldDB" id="A0AAE1G5C6"/>